<dbReference type="Gene3D" id="3.30.750.44">
    <property type="match status" value="1"/>
</dbReference>
<dbReference type="OrthoDB" id="9812068at2"/>
<dbReference type="InterPro" id="IPR041489">
    <property type="entry name" value="PDZ_6"/>
</dbReference>
<dbReference type="EMBL" id="CP024847">
    <property type="protein sequence ID" value="AUR52140.1"/>
    <property type="molecule type" value="Genomic_DNA"/>
</dbReference>
<dbReference type="CDD" id="cd06782">
    <property type="entry name" value="cpPDZ_CPP-like"/>
    <property type="match status" value="1"/>
</dbReference>
<dbReference type="GO" id="GO:0030288">
    <property type="term" value="C:outer membrane-bounded periplasmic space"/>
    <property type="evidence" value="ECO:0007669"/>
    <property type="project" value="TreeGrafter"/>
</dbReference>
<dbReference type="KEGG" id="nba:CUN60_07440"/>
<evidence type="ECO:0000256" key="6">
    <source>
        <dbReference type="SAM" id="SignalP"/>
    </source>
</evidence>
<dbReference type="SUPFAM" id="SSF50156">
    <property type="entry name" value="PDZ domain-like"/>
    <property type="match status" value="1"/>
</dbReference>
<sequence length="500" mass="53836">MKLKTISKFVLGAVCGSLLTISIYATADDNGDAYPMSSGRAGSIPVDEVNNFARVYAIAKNYYVESVTDTKLMKGAINGMLSNLDPHSDYLDAEDFKQLSEMTAGSFAGLGIEVSRDKGDGVKVVAPIYGTPAYVAGIKSGDLIVKIDDTPVSGLSLDDAIKRMRGKAGTKVRLSVVRASELKPLSFTITRANIQIKSVKSAMLAPDYGYVRITNFQADTTNELANTLNKLYKADPNLKGIVLDLRDDPGGLLQSAVGVSGVFLPKDSLVVYTDGRLPSSRQKFFAKPADYDIDGTQEAKLNSVPPVFKTLPMVVLVNQGTASASEIVSGALQDYKRAKILGTKTFGKGSVQTVIPLSSDTAVKLTTALYYTPKGRSIQAEGIKPDIIIQSEYDDLFKSWDMSEASLDKHIDNPLDNGKTKSAKTDSSVPVIRPTKQIATQAELKAKMNAKLKQQPKVVDQSQAQVNLNDDFQLMWALNILEGKPLPASATAQSSSKKTK</sequence>
<dbReference type="PANTHER" id="PTHR32060:SF30">
    <property type="entry name" value="CARBOXY-TERMINAL PROCESSING PROTEASE CTPA"/>
    <property type="match status" value="1"/>
</dbReference>
<dbReference type="NCBIfam" id="TIGR00225">
    <property type="entry name" value="prc"/>
    <property type="match status" value="1"/>
</dbReference>
<evidence type="ECO:0000313" key="8">
    <source>
        <dbReference type="EMBL" id="AUR52140.1"/>
    </source>
</evidence>
<dbReference type="AlphaFoldDB" id="A0A2I7N6S6"/>
<evidence type="ECO:0000313" key="9">
    <source>
        <dbReference type="Proteomes" id="UP000236655"/>
    </source>
</evidence>
<dbReference type="GO" id="GO:0004175">
    <property type="term" value="F:endopeptidase activity"/>
    <property type="evidence" value="ECO:0007669"/>
    <property type="project" value="TreeGrafter"/>
</dbReference>
<gene>
    <name evidence="8" type="ORF">CUN60_07440</name>
</gene>
<dbReference type="FunFam" id="3.30.750.44:FF:000001">
    <property type="entry name" value="S41 family peptidase"/>
    <property type="match status" value="1"/>
</dbReference>
<evidence type="ECO:0000256" key="1">
    <source>
        <dbReference type="ARBA" id="ARBA00009179"/>
    </source>
</evidence>
<dbReference type="FunFam" id="3.90.226.10:FF:000029">
    <property type="entry name" value="Peptidase, S41 family"/>
    <property type="match status" value="1"/>
</dbReference>
<dbReference type="Pfam" id="PF03572">
    <property type="entry name" value="Peptidase_S41"/>
    <property type="match status" value="1"/>
</dbReference>
<dbReference type="CDD" id="cd07560">
    <property type="entry name" value="Peptidase_S41_CPP"/>
    <property type="match status" value="1"/>
</dbReference>
<keyword evidence="3 5" id="KW-0378">Hydrolase</keyword>
<dbReference type="InterPro" id="IPR004447">
    <property type="entry name" value="Peptidase_S41A"/>
</dbReference>
<organism evidence="8 9">
    <name type="scientific">Aquella oligotrophica</name>
    <dbReference type="NCBI Taxonomy" id="2067065"/>
    <lineage>
        <taxon>Bacteria</taxon>
        <taxon>Pseudomonadati</taxon>
        <taxon>Pseudomonadota</taxon>
        <taxon>Betaproteobacteria</taxon>
        <taxon>Neisseriales</taxon>
        <taxon>Neisseriaceae</taxon>
        <taxon>Aquella</taxon>
    </lineage>
</organism>
<dbReference type="GO" id="GO:0007165">
    <property type="term" value="P:signal transduction"/>
    <property type="evidence" value="ECO:0007669"/>
    <property type="project" value="TreeGrafter"/>
</dbReference>
<reference evidence="9" key="1">
    <citation type="submission" date="2017-11" db="EMBL/GenBank/DDBJ databases">
        <authorList>
            <person name="Chan K.G."/>
            <person name="Lee L.S."/>
        </authorList>
    </citation>
    <scope>NUCLEOTIDE SEQUENCE [LARGE SCALE GENOMIC DNA]</scope>
    <source>
        <strain evidence="9">DSM 100970</strain>
    </source>
</reference>
<accession>A0A2I7N6S6</accession>
<evidence type="ECO:0000256" key="5">
    <source>
        <dbReference type="RuleBase" id="RU004404"/>
    </source>
</evidence>
<dbReference type="InterPro" id="IPR029045">
    <property type="entry name" value="ClpP/crotonase-like_dom_sf"/>
</dbReference>
<feature type="domain" description="PDZ" evidence="7">
    <location>
        <begin position="96"/>
        <end position="165"/>
    </location>
</feature>
<evidence type="ECO:0000256" key="3">
    <source>
        <dbReference type="ARBA" id="ARBA00022801"/>
    </source>
</evidence>
<dbReference type="InterPro" id="IPR055210">
    <property type="entry name" value="CtpA/B_N"/>
</dbReference>
<dbReference type="PANTHER" id="PTHR32060">
    <property type="entry name" value="TAIL-SPECIFIC PROTEASE"/>
    <property type="match status" value="1"/>
</dbReference>
<dbReference type="RefSeq" id="WP_102951436.1">
    <property type="nucleotide sequence ID" value="NZ_CP024847.1"/>
</dbReference>
<comment type="similarity">
    <text evidence="1 5">Belongs to the peptidase S41A family.</text>
</comment>
<feature type="signal peptide" evidence="6">
    <location>
        <begin position="1"/>
        <end position="27"/>
    </location>
</feature>
<keyword evidence="4 5" id="KW-0720">Serine protease</keyword>
<dbReference type="Gene3D" id="3.90.226.10">
    <property type="entry name" value="2-enoyl-CoA Hydratase, Chain A, domain 1"/>
    <property type="match status" value="1"/>
</dbReference>
<keyword evidence="9" id="KW-1185">Reference proteome</keyword>
<dbReference type="Gene3D" id="2.30.42.10">
    <property type="match status" value="1"/>
</dbReference>
<dbReference type="Pfam" id="PF22694">
    <property type="entry name" value="CtpB_N-like"/>
    <property type="match status" value="1"/>
</dbReference>
<dbReference type="SMART" id="SM00228">
    <property type="entry name" value="PDZ"/>
    <property type="match status" value="1"/>
</dbReference>
<dbReference type="InterPro" id="IPR001478">
    <property type="entry name" value="PDZ"/>
</dbReference>
<evidence type="ECO:0000256" key="2">
    <source>
        <dbReference type="ARBA" id="ARBA00022670"/>
    </source>
</evidence>
<keyword evidence="2 5" id="KW-0645">Protease</keyword>
<evidence type="ECO:0000256" key="4">
    <source>
        <dbReference type="ARBA" id="ARBA00022825"/>
    </source>
</evidence>
<dbReference type="PROSITE" id="PS50106">
    <property type="entry name" value="PDZ"/>
    <property type="match status" value="1"/>
</dbReference>
<dbReference type="FunFam" id="2.30.42.10:FF:000063">
    <property type="entry name" value="Peptidase, S41 family"/>
    <property type="match status" value="1"/>
</dbReference>
<dbReference type="Pfam" id="PF17820">
    <property type="entry name" value="PDZ_6"/>
    <property type="match status" value="1"/>
</dbReference>
<dbReference type="SMART" id="SM00245">
    <property type="entry name" value="TSPc"/>
    <property type="match status" value="1"/>
</dbReference>
<proteinExistence type="inferred from homology"/>
<evidence type="ECO:0000259" key="7">
    <source>
        <dbReference type="PROSITE" id="PS50106"/>
    </source>
</evidence>
<name>A0A2I7N6S6_9NEIS</name>
<dbReference type="InterPro" id="IPR036034">
    <property type="entry name" value="PDZ_sf"/>
</dbReference>
<dbReference type="SUPFAM" id="SSF52096">
    <property type="entry name" value="ClpP/crotonase"/>
    <property type="match status" value="1"/>
</dbReference>
<dbReference type="GO" id="GO:0006508">
    <property type="term" value="P:proteolysis"/>
    <property type="evidence" value="ECO:0007669"/>
    <property type="project" value="UniProtKB-KW"/>
</dbReference>
<dbReference type="Proteomes" id="UP000236655">
    <property type="component" value="Chromosome"/>
</dbReference>
<keyword evidence="6" id="KW-0732">Signal</keyword>
<dbReference type="GO" id="GO:0008236">
    <property type="term" value="F:serine-type peptidase activity"/>
    <property type="evidence" value="ECO:0007669"/>
    <property type="project" value="UniProtKB-KW"/>
</dbReference>
<dbReference type="InterPro" id="IPR005151">
    <property type="entry name" value="Tail-specific_protease"/>
</dbReference>
<protein>
    <submittedName>
        <fullName evidence="8">Peptidase S41</fullName>
    </submittedName>
</protein>
<feature type="chain" id="PRO_5014392259" evidence="6">
    <location>
        <begin position="28"/>
        <end position="500"/>
    </location>
</feature>